<keyword evidence="1" id="KW-0560">Oxidoreductase</keyword>
<dbReference type="EC" id="1.8.4.8" evidence="1"/>
<reference evidence="1" key="1">
    <citation type="submission" date="2021-01" db="EMBL/GenBank/DDBJ databases">
        <authorList>
            <person name="Sun Q."/>
        </authorList>
    </citation>
    <scope>NUCLEOTIDE SEQUENCE</scope>
    <source>
        <strain evidence="1">YIM B02566</strain>
    </source>
</reference>
<accession>A0ACC5R2J0</accession>
<evidence type="ECO:0000313" key="1">
    <source>
        <dbReference type="EMBL" id="MBK1866848.1"/>
    </source>
</evidence>
<keyword evidence="2" id="KW-1185">Reference proteome</keyword>
<sequence length="234" mass="26285">MYEHLIKHLSFFDGIDILEPLMKRHFKDRIALVSSFGAESAVLLHMAAQIDRDIPVIFLDTQKLFWETIAYRSKLVDLLGLTNIRIMKPDADNVRLLDADGELHKTDPDMCCNIRKTQPLQEALSGYDAWISGRKRYHGGGRTNIPALEEADGRLKIEPLARFTPADLKAYMEHYDLPPHPLVAEGYHSIGCVPCTVKGGSTDNPRAGRWAGKSKEECGIHWTLNGQPVRLAAK</sequence>
<proteinExistence type="predicted"/>
<comment type="caution">
    <text evidence="1">The sequence shown here is derived from an EMBL/GenBank/DDBJ whole genome shotgun (WGS) entry which is preliminary data.</text>
</comment>
<gene>
    <name evidence="1" type="ORF">JHL16_10825</name>
</gene>
<dbReference type="EMBL" id="JAENHL010000006">
    <property type="protein sequence ID" value="MBK1866848.1"/>
    <property type="molecule type" value="Genomic_DNA"/>
</dbReference>
<evidence type="ECO:0000313" key="2">
    <source>
        <dbReference type="Proteomes" id="UP000616151"/>
    </source>
</evidence>
<protein>
    <submittedName>
        <fullName evidence="1">Phosphoadenylyl-sulfate reductase</fullName>
        <ecNumber evidence="1">1.8.4.8</ecNumber>
    </submittedName>
</protein>
<dbReference type="Proteomes" id="UP000616151">
    <property type="component" value="Unassembled WGS sequence"/>
</dbReference>
<name>A0ACC5R2J0_9HYPH</name>
<organism evidence="1 2">
    <name type="scientific">Taklimakanibacter albus</name>
    <dbReference type="NCBI Taxonomy" id="2800327"/>
    <lineage>
        <taxon>Bacteria</taxon>
        <taxon>Pseudomonadati</taxon>
        <taxon>Pseudomonadota</taxon>
        <taxon>Alphaproteobacteria</taxon>
        <taxon>Hyphomicrobiales</taxon>
        <taxon>Aestuariivirgaceae</taxon>
        <taxon>Taklimakanibacter</taxon>
    </lineage>
</organism>